<feature type="compositionally biased region" description="Basic and acidic residues" evidence="1">
    <location>
        <begin position="107"/>
        <end position="127"/>
    </location>
</feature>
<feature type="transmembrane region" description="Helical" evidence="2">
    <location>
        <begin position="923"/>
        <end position="939"/>
    </location>
</feature>
<dbReference type="OrthoDB" id="2295014at2"/>
<dbReference type="Pfam" id="PF17802">
    <property type="entry name" value="SpaA"/>
    <property type="match status" value="2"/>
</dbReference>
<proteinExistence type="predicted"/>
<feature type="region of interest" description="Disordered" evidence="1">
    <location>
        <begin position="452"/>
        <end position="474"/>
    </location>
</feature>
<dbReference type="InterPro" id="IPR041033">
    <property type="entry name" value="SpaA_PFL_dom_1"/>
</dbReference>
<evidence type="ECO:0000313" key="6">
    <source>
        <dbReference type="Proteomes" id="UP000005753"/>
    </source>
</evidence>
<accession>I5AW34</accession>
<reference evidence="5 6" key="2">
    <citation type="submission" date="2012-02" db="EMBL/GenBank/DDBJ databases">
        <title>Improved High-Quality Draft sequence of Eubacterium cellulosolvens 6.</title>
        <authorList>
            <consortium name="US DOE Joint Genome Institute"/>
            <person name="Lucas S."/>
            <person name="Han J."/>
            <person name="Lapidus A."/>
            <person name="Cheng J.-F."/>
            <person name="Goodwin L."/>
            <person name="Pitluck S."/>
            <person name="Peters L."/>
            <person name="Mikhailova N."/>
            <person name="Gu W."/>
            <person name="Detter J.C."/>
            <person name="Han C."/>
            <person name="Tapia R."/>
            <person name="Land M."/>
            <person name="Hauser L."/>
            <person name="Kyrpides N."/>
            <person name="Ivanova N."/>
            <person name="Pagani I."/>
            <person name="Johnson E."/>
            <person name="Mukhopadhyay B."/>
            <person name="Anderson I."/>
            <person name="Woyke T."/>
        </authorList>
    </citation>
    <scope>NUCLEOTIDE SEQUENCE [LARGE SCALE GENOMIC DNA]</scope>
    <source>
        <strain evidence="5 6">6</strain>
    </source>
</reference>
<feature type="signal peptide" evidence="3">
    <location>
        <begin position="1"/>
        <end position="23"/>
    </location>
</feature>
<dbReference type="Gene3D" id="2.60.40.740">
    <property type="match status" value="1"/>
</dbReference>
<feature type="compositionally biased region" description="Basic and acidic residues" evidence="1">
    <location>
        <begin position="78"/>
        <end position="90"/>
    </location>
</feature>
<evidence type="ECO:0000256" key="2">
    <source>
        <dbReference type="SAM" id="Phobius"/>
    </source>
</evidence>
<keyword evidence="2" id="KW-0812">Transmembrane</keyword>
<dbReference type="EMBL" id="CM001487">
    <property type="protein sequence ID" value="EIM58007.1"/>
    <property type="molecule type" value="Genomic_DNA"/>
</dbReference>
<feature type="chain" id="PRO_5039178950" description="SpaA-like prealbumin fold domain-containing protein" evidence="3">
    <location>
        <begin position="24"/>
        <end position="953"/>
    </location>
</feature>
<dbReference type="InterPro" id="IPR013783">
    <property type="entry name" value="Ig-like_fold"/>
</dbReference>
<sequence>MKRRWAVVALCAVLTMGSISGEAVNTAAGETGIGIENVDTPQDLLTQPEAKETAGKATVTETDTKGEMVYGTEEDDRENCGENYGERSYESKNPPAEVPEVSGVETGGEKEKLTGEEKTPAAEKENETGTSFRTPEEIGFLPLAEMENCWVQEGGSGGKRGLLLQGSAPLRAATFGASVNISLGSEVSYPHTDNITHYFFIEYGTLRTTGFCGASSKFGQAGNYAVQYLNEGAGGSMSRQTAAMIKMVMLMYPLFSQNIYNEAMQKEAGNLPLLRTDAYRGNMARRFVGIHAIVSYLNNGDVYGLTDDEKREVSAAASTLQAYVNNRPDLVAKAAHFRLYRSAPEDSGLQSVLWLVPDAHIQILKTGVNATFREDSSLCTYAGAEYGVYSSLKGDGRPDPDTKMDTITLDQDGFGKTEDSFRYTYGQNYYVQEEKAPAGYLVNPAVLTCRSTDRKADQDGDGKPDPSGRGDYIGGVTDKERCATGIRFVKVGEIRNLPVEGARFRITFTGREKHGRTWIFRTGKDGELDLTKAEDYLEADSPDELYVDDVSKGKLSASGKAVFLPGSYVMREISAPEGYEVLDQDFTAEVVEDDNAPGGAVWKWSEKSAGEFQEIVIDGKNAGKGLKDPEIPDDIEMNVKKSVNRVSNHIGQTQTWTIRTEIKGRLCGRDREVFEIRDSFDAEKKRLDYMGNVRVSAEGIDEKLTSEDYRVKESSVGTPGGSVTVSFTSSGRKKLGKSENPVVIVKVDTRINQSTGFGEEKESIPNQAEIYYDNGRMKLELLSNQVHVYTGRIGIQKKDSSGQTLAGVGFALYTKKDGAYYPVICKDGKTLTDREEGYDPGGEVLSVVTDEKGEAEFAGLGEDDAAKSRTYYLKETKTAKSYALIGDYIPVKMSRGLVNGGKTLVVMNDPLLTLYAGGCGREIIMVFFLAVGFLCAYMMKRRKKIMNCSNRAI</sequence>
<keyword evidence="2" id="KW-1133">Transmembrane helix</keyword>
<evidence type="ECO:0000259" key="4">
    <source>
        <dbReference type="Pfam" id="PF17802"/>
    </source>
</evidence>
<name>I5AW34_EUBC6</name>
<feature type="domain" description="SpaA-like prealbumin fold" evidence="4">
    <location>
        <begin position="486"/>
        <end position="594"/>
    </location>
</feature>
<feature type="region of interest" description="Disordered" evidence="1">
    <location>
        <begin position="46"/>
        <end position="130"/>
    </location>
</feature>
<keyword evidence="2" id="KW-0472">Membrane</keyword>
<evidence type="ECO:0000313" key="5">
    <source>
        <dbReference type="EMBL" id="EIM58007.1"/>
    </source>
</evidence>
<protein>
    <recommendedName>
        <fullName evidence="4">SpaA-like prealbumin fold domain-containing protein</fullName>
    </recommendedName>
</protein>
<feature type="domain" description="SpaA-like prealbumin fold" evidence="4">
    <location>
        <begin position="791"/>
        <end position="894"/>
    </location>
</feature>
<gene>
    <name evidence="5" type="ORF">EubceDRAFT1_2256</name>
</gene>
<feature type="compositionally biased region" description="Basic and acidic residues" evidence="1">
    <location>
        <begin position="452"/>
        <end position="468"/>
    </location>
</feature>
<dbReference type="Gene3D" id="2.60.40.10">
    <property type="entry name" value="Immunoglobulins"/>
    <property type="match status" value="3"/>
</dbReference>
<keyword evidence="6" id="KW-1185">Reference proteome</keyword>
<evidence type="ECO:0000256" key="3">
    <source>
        <dbReference type="SAM" id="SignalP"/>
    </source>
</evidence>
<dbReference type="STRING" id="633697.EubceDRAFT1_2256"/>
<evidence type="ECO:0000256" key="1">
    <source>
        <dbReference type="SAM" id="MobiDB-lite"/>
    </source>
</evidence>
<reference evidence="5 6" key="1">
    <citation type="submission" date="2010-08" db="EMBL/GenBank/DDBJ databases">
        <authorList>
            <consortium name="US DOE Joint Genome Institute (JGI-PGF)"/>
            <person name="Lucas S."/>
            <person name="Copeland A."/>
            <person name="Lapidus A."/>
            <person name="Cheng J.-F."/>
            <person name="Bruce D."/>
            <person name="Goodwin L."/>
            <person name="Pitluck S."/>
            <person name="Land M.L."/>
            <person name="Hauser L."/>
            <person name="Chang Y.-J."/>
            <person name="Anderson I.J."/>
            <person name="Johnson E."/>
            <person name="Mulhopadhyay B."/>
            <person name="Kyrpides N."/>
            <person name="Woyke T.J."/>
        </authorList>
    </citation>
    <scope>NUCLEOTIDE SEQUENCE [LARGE SCALE GENOMIC DNA]</scope>
    <source>
        <strain evidence="5 6">6</strain>
    </source>
</reference>
<keyword evidence="3" id="KW-0732">Signal</keyword>
<dbReference type="HOGENOM" id="CLU_309217_0_0_9"/>
<dbReference type="Proteomes" id="UP000005753">
    <property type="component" value="Chromosome"/>
</dbReference>
<dbReference type="AlphaFoldDB" id="I5AW34"/>
<organism evidence="5 6">
    <name type="scientific">Eubacterium cellulosolvens (strain ATCC 43171 / JCM 9499 / 6)</name>
    <name type="common">Cillobacterium cellulosolvens</name>
    <dbReference type="NCBI Taxonomy" id="633697"/>
    <lineage>
        <taxon>Bacteria</taxon>
        <taxon>Bacillati</taxon>
        <taxon>Bacillota</taxon>
        <taxon>Clostridia</taxon>
        <taxon>Eubacteriales</taxon>
        <taxon>Eubacteriaceae</taxon>
        <taxon>Eubacterium</taxon>
    </lineage>
</organism>